<evidence type="ECO:0000256" key="3">
    <source>
        <dbReference type="SAM" id="MobiDB-lite"/>
    </source>
</evidence>
<protein>
    <submittedName>
        <fullName evidence="4">Tubulin-specific chaperone cofactor E-like protein</fullName>
    </submittedName>
</protein>
<proteinExistence type="predicted"/>
<feature type="compositionally biased region" description="Basic and acidic residues" evidence="3">
    <location>
        <begin position="1"/>
        <end position="10"/>
    </location>
</feature>
<evidence type="ECO:0000313" key="4">
    <source>
        <dbReference type="EMBL" id="GFR87933.1"/>
    </source>
</evidence>
<feature type="region of interest" description="Disordered" evidence="3">
    <location>
        <begin position="260"/>
        <end position="290"/>
    </location>
</feature>
<reference evidence="4 5" key="1">
    <citation type="journal article" date="2021" name="Elife">
        <title>Chloroplast acquisition without the gene transfer in kleptoplastic sea slugs, Plakobranchus ocellatus.</title>
        <authorList>
            <person name="Maeda T."/>
            <person name="Takahashi S."/>
            <person name="Yoshida T."/>
            <person name="Shimamura S."/>
            <person name="Takaki Y."/>
            <person name="Nagai Y."/>
            <person name="Toyoda A."/>
            <person name="Suzuki Y."/>
            <person name="Arimoto A."/>
            <person name="Ishii H."/>
            <person name="Satoh N."/>
            <person name="Nishiyama T."/>
            <person name="Hasebe M."/>
            <person name="Maruyama T."/>
            <person name="Minagawa J."/>
            <person name="Obokata J."/>
            <person name="Shigenobu S."/>
        </authorList>
    </citation>
    <scope>NUCLEOTIDE SEQUENCE [LARGE SCALE GENOMIC DNA]</scope>
</reference>
<dbReference type="InterPro" id="IPR032675">
    <property type="entry name" value="LRR_dom_sf"/>
</dbReference>
<sequence>MQSDLYHSDQPDATGTSSACKMRSTESEHHVTNLLATKPQEDRERKAVSFVEAVHWKYQPSNIQVESADNIVILHTSGNIQTTSSGGISLPRQVSMSGQRITIAGDAASIEKMCARVTELDLMENTITSWKQVFNIIECIPHLTFLNLTSNQLVSHVSSLICSRSRPLPCLTHLVLNNTGVTWDIINQLLVIFPRLIELHLGRNNYQNVQLNCPSQSGVSSLQSQTDKNQPTAGESESTLDNLSASAKLRLLSDNSSAASASGLSKKEETTDNANLYPAPPSGPSALAPSATTLRPSPICSLAVHRLFFANNCITEWEEISKLGRSFPNLEYLLLSETDITGLGNPQDIPQCFPNLKSLGLGQTQLKSWEEVEKLVCFPMLTDVRLSGIPFLDAIPKHIRFQHTVALLPNIRMLNGSKVTESEREDAERAFLRKYMDADTKPSRYYQLEEKYGRLDPLAQVELTPQATVKMKVRVEDAQQRVVKQEEMDIELDQTVRALRKLLSVMAGKPAGKIALFYMDNQLHYNWSVSKKQQQFTLTFPSPSTCKMGTQLQAILEFVICAYNTLQTGYFKEVFQMHWSAEALVALLCGDTVRLCYEAKFPKRD</sequence>
<name>A0AAV4GSQ5_9GAST</name>
<organism evidence="4 5">
    <name type="scientific">Elysia marginata</name>
    <dbReference type="NCBI Taxonomy" id="1093978"/>
    <lineage>
        <taxon>Eukaryota</taxon>
        <taxon>Metazoa</taxon>
        <taxon>Spiralia</taxon>
        <taxon>Lophotrochozoa</taxon>
        <taxon>Mollusca</taxon>
        <taxon>Gastropoda</taxon>
        <taxon>Heterobranchia</taxon>
        <taxon>Euthyneura</taxon>
        <taxon>Panpulmonata</taxon>
        <taxon>Sacoglossa</taxon>
        <taxon>Placobranchoidea</taxon>
        <taxon>Plakobranchidae</taxon>
        <taxon>Elysia</taxon>
    </lineage>
</organism>
<evidence type="ECO:0000256" key="2">
    <source>
        <dbReference type="ARBA" id="ARBA00022737"/>
    </source>
</evidence>
<feature type="region of interest" description="Disordered" evidence="3">
    <location>
        <begin position="217"/>
        <end position="239"/>
    </location>
</feature>
<comment type="caution">
    <text evidence="4">The sequence shown here is derived from an EMBL/GenBank/DDBJ whole genome shotgun (WGS) entry which is preliminary data.</text>
</comment>
<dbReference type="EMBL" id="BMAT01001548">
    <property type="protein sequence ID" value="GFR87933.1"/>
    <property type="molecule type" value="Genomic_DNA"/>
</dbReference>
<dbReference type="PANTHER" id="PTHR18849">
    <property type="entry name" value="LEUCINE RICH REPEAT PROTEIN"/>
    <property type="match status" value="1"/>
</dbReference>
<accession>A0AAV4GSQ5</accession>
<dbReference type="SUPFAM" id="SSF52047">
    <property type="entry name" value="RNI-like"/>
    <property type="match status" value="1"/>
</dbReference>
<feature type="region of interest" description="Disordered" evidence="3">
    <location>
        <begin position="1"/>
        <end position="42"/>
    </location>
</feature>
<keyword evidence="5" id="KW-1185">Reference proteome</keyword>
<evidence type="ECO:0000313" key="5">
    <source>
        <dbReference type="Proteomes" id="UP000762676"/>
    </source>
</evidence>
<dbReference type="Gene3D" id="3.80.10.10">
    <property type="entry name" value="Ribonuclease Inhibitor"/>
    <property type="match status" value="2"/>
</dbReference>
<gene>
    <name evidence="4" type="ORF">ElyMa_000757900</name>
</gene>
<evidence type="ECO:0000256" key="1">
    <source>
        <dbReference type="ARBA" id="ARBA00022614"/>
    </source>
</evidence>
<keyword evidence="1" id="KW-0433">Leucine-rich repeat</keyword>
<dbReference type="AlphaFoldDB" id="A0AAV4GSQ5"/>
<keyword evidence="2" id="KW-0677">Repeat</keyword>
<dbReference type="PANTHER" id="PTHR18849:SF0">
    <property type="entry name" value="CILIA- AND FLAGELLA-ASSOCIATED PROTEIN 410-RELATED"/>
    <property type="match status" value="1"/>
</dbReference>
<dbReference type="Proteomes" id="UP000762676">
    <property type="component" value="Unassembled WGS sequence"/>
</dbReference>